<organism evidence="8 9">
    <name type="scientific">Kocuria tytonicola</name>
    <dbReference type="NCBI Taxonomy" id="2055946"/>
    <lineage>
        <taxon>Bacteria</taxon>
        <taxon>Bacillati</taxon>
        <taxon>Actinomycetota</taxon>
        <taxon>Actinomycetes</taxon>
        <taxon>Micrococcales</taxon>
        <taxon>Micrococcaceae</taxon>
        <taxon>Kocuria</taxon>
    </lineage>
</organism>
<reference evidence="8 9" key="1">
    <citation type="submission" date="2018-10" db="EMBL/GenBank/DDBJ databases">
        <title>Kocuria tytonicola, new bacteria from the preen glands of American barn owls (Tyto furcata).</title>
        <authorList>
            <person name="Braun M.S."/>
            <person name="Wang E."/>
            <person name="Zimmermann S."/>
            <person name="Boutin S."/>
            <person name="Wagner H."/>
            <person name="Wink M."/>
        </authorList>
    </citation>
    <scope>NUCLEOTIDE SEQUENCE [LARGE SCALE GENOMIC DNA]</scope>
    <source>
        <strain evidence="8 9">473</strain>
    </source>
</reference>
<keyword evidence="2" id="KW-0813">Transport</keyword>
<evidence type="ECO:0000256" key="6">
    <source>
        <dbReference type="ARBA" id="ARBA00022777"/>
    </source>
</evidence>
<dbReference type="InterPro" id="IPR011055">
    <property type="entry name" value="Dup_hybrid_motif"/>
</dbReference>
<feature type="domain" description="PTS EIIA type-1" evidence="7">
    <location>
        <begin position="19"/>
        <end position="125"/>
    </location>
</feature>
<dbReference type="PROSITE" id="PS00371">
    <property type="entry name" value="PTS_EIIA_TYPE_1_HIS"/>
    <property type="match status" value="1"/>
</dbReference>
<dbReference type="PANTHER" id="PTHR45008:SF1">
    <property type="entry name" value="PTS SYSTEM GLUCOSE-SPECIFIC EIIA COMPONENT"/>
    <property type="match status" value="1"/>
</dbReference>
<name>A0A3L9M636_9MICC</name>
<keyword evidence="5" id="KW-0598">Phosphotransferase system</keyword>
<evidence type="ECO:0000256" key="5">
    <source>
        <dbReference type="ARBA" id="ARBA00022683"/>
    </source>
</evidence>
<dbReference type="GO" id="GO:0005737">
    <property type="term" value="C:cytoplasm"/>
    <property type="evidence" value="ECO:0007669"/>
    <property type="project" value="UniProtKB-SubCell"/>
</dbReference>
<dbReference type="InterPro" id="IPR050890">
    <property type="entry name" value="PTS_EIIA_component"/>
</dbReference>
<dbReference type="PROSITE" id="PS51093">
    <property type="entry name" value="PTS_EIIA_TYPE_1"/>
    <property type="match status" value="1"/>
</dbReference>
<keyword evidence="3 8" id="KW-0762">Sugar transport</keyword>
<evidence type="ECO:0000256" key="3">
    <source>
        <dbReference type="ARBA" id="ARBA00022597"/>
    </source>
</evidence>
<dbReference type="InterPro" id="IPR001127">
    <property type="entry name" value="PTS_EIIA_1_perm"/>
</dbReference>
<dbReference type="GO" id="GO:0009401">
    <property type="term" value="P:phosphoenolpyruvate-dependent sugar phosphotransferase system"/>
    <property type="evidence" value="ECO:0007669"/>
    <property type="project" value="UniProtKB-KW"/>
</dbReference>
<dbReference type="Gene3D" id="2.70.70.10">
    <property type="entry name" value="Glucose Permease (Domain IIA)"/>
    <property type="match status" value="1"/>
</dbReference>
<evidence type="ECO:0000256" key="4">
    <source>
        <dbReference type="ARBA" id="ARBA00022679"/>
    </source>
</evidence>
<proteinExistence type="predicted"/>
<dbReference type="EMBL" id="RDEX01000001">
    <property type="protein sequence ID" value="RLY95105.1"/>
    <property type="molecule type" value="Genomic_DNA"/>
</dbReference>
<dbReference type="SUPFAM" id="SSF51261">
    <property type="entry name" value="Duplicated hybrid motif"/>
    <property type="match status" value="1"/>
</dbReference>
<protein>
    <submittedName>
        <fullName evidence="8">PTS glucose transporter subunit IIA</fullName>
    </submittedName>
</protein>
<comment type="subcellular location">
    <subcellularLocation>
        <location evidence="1">Cytoplasm</location>
    </subcellularLocation>
</comment>
<evidence type="ECO:0000256" key="2">
    <source>
        <dbReference type="ARBA" id="ARBA00022448"/>
    </source>
</evidence>
<dbReference type="PANTHER" id="PTHR45008">
    <property type="entry name" value="PTS SYSTEM GLUCOSE-SPECIFIC EIIA COMPONENT"/>
    <property type="match status" value="1"/>
</dbReference>
<dbReference type="NCBIfam" id="TIGR00830">
    <property type="entry name" value="PTBA"/>
    <property type="match status" value="1"/>
</dbReference>
<dbReference type="OrthoDB" id="9797715at2"/>
<keyword evidence="9" id="KW-1185">Reference proteome</keyword>
<keyword evidence="4" id="KW-0808">Transferase</keyword>
<dbReference type="AlphaFoldDB" id="A0A3L9M636"/>
<dbReference type="Pfam" id="PF00358">
    <property type="entry name" value="PTS_EIIA_1"/>
    <property type="match status" value="1"/>
</dbReference>
<dbReference type="Proteomes" id="UP000277871">
    <property type="component" value="Unassembled WGS sequence"/>
</dbReference>
<comment type="caution">
    <text evidence="8">The sequence shown here is derived from an EMBL/GenBank/DDBJ whole genome shotgun (WGS) entry which is preliminary data.</text>
</comment>
<keyword evidence="6" id="KW-0418">Kinase</keyword>
<gene>
    <name evidence="8" type="ORF">EAE32_01070</name>
</gene>
<evidence type="ECO:0000313" key="9">
    <source>
        <dbReference type="Proteomes" id="UP000277871"/>
    </source>
</evidence>
<sequence>MVVRAPLSGKLVPLSEVPDPVFAQGMVGHGVALEPPTSEHSVTVVAPVSGRMLKVMPHAFVVQAPSGAGVLVHLGIDTVKLEGNGFTVRVAKGDQVHAGDPLMDVDLTVVREAGLSACCPVVVLDAAEDAITARSQDEDVMAGQDLFAVSL</sequence>
<evidence type="ECO:0000256" key="1">
    <source>
        <dbReference type="ARBA" id="ARBA00004496"/>
    </source>
</evidence>
<dbReference type="GO" id="GO:0016301">
    <property type="term" value="F:kinase activity"/>
    <property type="evidence" value="ECO:0007669"/>
    <property type="project" value="UniProtKB-KW"/>
</dbReference>
<evidence type="ECO:0000313" key="8">
    <source>
        <dbReference type="EMBL" id="RLY95105.1"/>
    </source>
</evidence>
<evidence type="ECO:0000259" key="7">
    <source>
        <dbReference type="PROSITE" id="PS51093"/>
    </source>
</evidence>
<accession>A0A3L9M636</accession>